<evidence type="ECO:0000313" key="2">
    <source>
        <dbReference type="EMBL" id="QIX01524.1"/>
    </source>
</evidence>
<feature type="region of interest" description="Disordered" evidence="1">
    <location>
        <begin position="176"/>
        <end position="236"/>
    </location>
</feature>
<dbReference type="InterPro" id="IPR018555">
    <property type="entry name" value="C630.06c-like"/>
</dbReference>
<evidence type="ECO:0000256" key="1">
    <source>
        <dbReference type="SAM" id="MobiDB-lite"/>
    </source>
</evidence>
<organism evidence="2 3">
    <name type="scientific">Peltaster fructicola</name>
    <dbReference type="NCBI Taxonomy" id="286661"/>
    <lineage>
        <taxon>Eukaryota</taxon>
        <taxon>Fungi</taxon>
        <taxon>Dikarya</taxon>
        <taxon>Ascomycota</taxon>
        <taxon>Pezizomycotina</taxon>
        <taxon>Dothideomycetes</taxon>
        <taxon>Dothideomycetes incertae sedis</taxon>
        <taxon>Peltaster</taxon>
    </lineage>
</organism>
<dbReference type="Proteomes" id="UP000503462">
    <property type="component" value="Chromosome 5"/>
</dbReference>
<keyword evidence="3" id="KW-1185">Reference proteome</keyword>
<dbReference type="AlphaFoldDB" id="A0A6H0Y3D6"/>
<sequence length="236" mass="26650">MERSIRRSELANLASSEASPEPIDRERLKTLNTFEFVETEHHDEPDDNVDADELSFRLFAPTKTEAPQVVRIRSPTPEIKEAGFLVPARKDSYYFASDKITQACKASAISFEDLQRLASIRWTGSAYPWKVLDIPASGLSRSARTRIQHAFVKTVPDEATRRRRLGKKARIKLRTKVAAAKQKAAETKVAQESKDAADREKKTRKNREKKAKKRQRDKLKVAGMNQGAAANIDSDD</sequence>
<gene>
    <name evidence="2" type="ORF">AMS68_007041</name>
</gene>
<proteinExistence type="predicted"/>
<feature type="compositionally biased region" description="Basic and acidic residues" evidence="1">
    <location>
        <begin position="183"/>
        <end position="201"/>
    </location>
</feature>
<feature type="region of interest" description="Disordered" evidence="1">
    <location>
        <begin position="1"/>
        <end position="24"/>
    </location>
</feature>
<protein>
    <submittedName>
        <fullName evidence="2">Uncharacterized protein</fullName>
    </submittedName>
</protein>
<evidence type="ECO:0000313" key="3">
    <source>
        <dbReference type="Proteomes" id="UP000503462"/>
    </source>
</evidence>
<dbReference type="Pfam" id="PF09428">
    <property type="entry name" value="DUF2011"/>
    <property type="match status" value="1"/>
</dbReference>
<reference evidence="2 3" key="1">
    <citation type="journal article" date="2016" name="Sci. Rep.">
        <title>Peltaster fructicola genome reveals evolution from an invasive phytopathogen to an ectophytic parasite.</title>
        <authorList>
            <person name="Xu C."/>
            <person name="Chen H."/>
            <person name="Gleason M.L."/>
            <person name="Xu J.R."/>
            <person name="Liu H."/>
            <person name="Zhang R."/>
            <person name="Sun G."/>
        </authorList>
    </citation>
    <scope>NUCLEOTIDE SEQUENCE [LARGE SCALE GENOMIC DNA]</scope>
    <source>
        <strain evidence="2 3">LNHT1506</strain>
    </source>
</reference>
<feature type="compositionally biased region" description="Low complexity" evidence="1">
    <location>
        <begin position="10"/>
        <end position="21"/>
    </location>
</feature>
<feature type="compositionally biased region" description="Basic residues" evidence="1">
    <location>
        <begin position="202"/>
        <end position="217"/>
    </location>
</feature>
<name>A0A6H0Y3D6_9PEZI</name>
<accession>A0A6H0Y3D6</accession>
<dbReference type="EMBL" id="CP051143">
    <property type="protein sequence ID" value="QIX01524.1"/>
    <property type="molecule type" value="Genomic_DNA"/>
</dbReference>
<dbReference type="OrthoDB" id="5425061at2759"/>